<comment type="similarity">
    <text evidence="1">Belongs to the sulfatase family.</text>
</comment>
<sequence length="544" mass="61878">MRKPNIILFFCDDLGIGDVSCFNKGSKINTKNIDRLAKRGMMFTDSHATSALCTPSRYGLLTGRYNFRSRLKSSVIPGDSQTLIEKDRKTLAHLLKENGYKTAAIGKWHLGMDWALKDDKDYEKYGLDREYIEKKEPEYQKGRPYFGNTTGEPFVRGTDIDYTKPINYGPNDYGFDYFLGTNASLDQGPYVLVENNMPLSEPIYVMGNGDISRIDSSNPKAIELGVAAPEHSPYNLPDQLQEKVMEILDDYIKNDDTFFLYYPNHLVHGPIIPQKRFRGKSGIGDYGDFVLQLDSYVGEIIDKLDEAGIFDDTLFIFTSDNGVSSIVGLDELKEKGHDSSMEFRGHKMHIWEGGHREPTIISYPKIIRKGTVSNHMISHSDLYSTIAELLGADISDDAAEDSISNLSLWKGEDKDVREDIVHSSGNGGLSIREGFWKLILTTGGGLDMNYDRNEESFKEVFKPTELYNLKEDISEKNNVIDEYPEIAKKLEEKLKDYILRGRSTPGKSQENQRDLPTGDWEQLAWMDNYKEYVDELNRGHEDEK</sequence>
<evidence type="ECO:0000256" key="3">
    <source>
        <dbReference type="ARBA" id="ARBA00022801"/>
    </source>
</evidence>
<evidence type="ECO:0000259" key="5">
    <source>
        <dbReference type="Pfam" id="PF00884"/>
    </source>
</evidence>
<gene>
    <name evidence="6" type="ORF">KQI68_01160</name>
</gene>
<dbReference type="EMBL" id="JAHLQO010000001">
    <property type="protein sequence ID" value="MBU5668440.1"/>
    <property type="molecule type" value="Genomic_DNA"/>
</dbReference>
<evidence type="ECO:0000313" key="7">
    <source>
        <dbReference type="Proteomes" id="UP000783742"/>
    </source>
</evidence>
<proteinExistence type="inferred from homology"/>
<accession>A0ABS6FE41</accession>
<evidence type="ECO:0000256" key="1">
    <source>
        <dbReference type="ARBA" id="ARBA00008779"/>
    </source>
</evidence>
<dbReference type="PANTHER" id="PTHR42693">
    <property type="entry name" value="ARYLSULFATASE FAMILY MEMBER"/>
    <property type="match status" value="1"/>
</dbReference>
<dbReference type="PROSITE" id="PS00149">
    <property type="entry name" value="SULFATASE_2"/>
    <property type="match status" value="1"/>
</dbReference>
<evidence type="ECO:0000256" key="4">
    <source>
        <dbReference type="ARBA" id="ARBA00022837"/>
    </source>
</evidence>
<protein>
    <submittedName>
        <fullName evidence="6">Arylsulfatase</fullName>
    </submittedName>
</protein>
<dbReference type="PANTHER" id="PTHR42693:SF53">
    <property type="entry name" value="ENDO-4-O-SULFATASE"/>
    <property type="match status" value="1"/>
</dbReference>
<organism evidence="6 7">
    <name type="scientific">Peptoniphilus ovalis</name>
    <dbReference type="NCBI Taxonomy" id="2841503"/>
    <lineage>
        <taxon>Bacteria</taxon>
        <taxon>Bacillati</taxon>
        <taxon>Bacillota</taxon>
        <taxon>Tissierellia</taxon>
        <taxon>Tissierellales</taxon>
        <taxon>Peptoniphilaceae</taxon>
        <taxon>Peptoniphilus</taxon>
    </lineage>
</organism>
<comment type="caution">
    <text evidence="6">The sequence shown here is derived from an EMBL/GenBank/DDBJ whole genome shotgun (WGS) entry which is preliminary data.</text>
</comment>
<name>A0ABS6FE41_9FIRM</name>
<dbReference type="InterPro" id="IPR050738">
    <property type="entry name" value="Sulfatase"/>
</dbReference>
<dbReference type="CDD" id="cd16143">
    <property type="entry name" value="ARS_like"/>
    <property type="match status" value="1"/>
</dbReference>
<dbReference type="RefSeq" id="WP_216548183.1">
    <property type="nucleotide sequence ID" value="NZ_JAHLQO010000001.1"/>
</dbReference>
<keyword evidence="3" id="KW-0378">Hydrolase</keyword>
<dbReference type="InterPro" id="IPR000917">
    <property type="entry name" value="Sulfatase_N"/>
</dbReference>
<dbReference type="InterPro" id="IPR024607">
    <property type="entry name" value="Sulfatase_CS"/>
</dbReference>
<reference evidence="6 7" key="1">
    <citation type="submission" date="2021-06" db="EMBL/GenBank/DDBJ databases">
        <authorList>
            <person name="Sun Q."/>
            <person name="Li D."/>
        </authorList>
    </citation>
    <scope>NUCLEOTIDE SEQUENCE [LARGE SCALE GENOMIC DNA]</scope>
    <source>
        <strain evidence="6 7">MSJ-1</strain>
    </source>
</reference>
<keyword evidence="4" id="KW-0106">Calcium</keyword>
<keyword evidence="2" id="KW-0479">Metal-binding</keyword>
<feature type="domain" description="Sulfatase N-terminal" evidence="5">
    <location>
        <begin position="4"/>
        <end position="392"/>
    </location>
</feature>
<dbReference type="PROSITE" id="PS00523">
    <property type="entry name" value="SULFATASE_1"/>
    <property type="match status" value="1"/>
</dbReference>
<dbReference type="Pfam" id="PF00884">
    <property type="entry name" value="Sulfatase"/>
    <property type="match status" value="1"/>
</dbReference>
<evidence type="ECO:0000313" key="6">
    <source>
        <dbReference type="EMBL" id="MBU5668440.1"/>
    </source>
</evidence>
<keyword evidence="7" id="KW-1185">Reference proteome</keyword>
<dbReference type="Proteomes" id="UP000783742">
    <property type="component" value="Unassembled WGS sequence"/>
</dbReference>
<evidence type="ECO:0000256" key="2">
    <source>
        <dbReference type="ARBA" id="ARBA00022723"/>
    </source>
</evidence>